<protein>
    <submittedName>
        <fullName evidence="1">Uncharacterized protein</fullName>
    </submittedName>
</protein>
<reference evidence="1" key="1">
    <citation type="submission" date="2018-11" db="EMBL/GenBank/DDBJ databases">
        <authorList>
            <consortium name="Pathogen Informatics"/>
        </authorList>
    </citation>
    <scope>NUCLEOTIDE SEQUENCE</scope>
</reference>
<evidence type="ECO:0000313" key="2">
    <source>
        <dbReference type="Proteomes" id="UP000784294"/>
    </source>
</evidence>
<dbReference type="Proteomes" id="UP000784294">
    <property type="component" value="Unassembled WGS sequence"/>
</dbReference>
<gene>
    <name evidence="1" type="ORF">PXEA_LOCUS30657</name>
</gene>
<name>A0A448XI77_9PLAT</name>
<evidence type="ECO:0000313" key="1">
    <source>
        <dbReference type="EMBL" id="VEL37217.1"/>
    </source>
</evidence>
<dbReference type="AlphaFoldDB" id="A0A448XI77"/>
<dbReference type="EMBL" id="CAAALY010254318">
    <property type="protein sequence ID" value="VEL37217.1"/>
    <property type="molecule type" value="Genomic_DNA"/>
</dbReference>
<keyword evidence="2" id="KW-1185">Reference proteome</keyword>
<accession>A0A448XI77</accession>
<sequence length="155" mass="16988">MFSGCGCTTLWEIIQKLGPLKLCVAAISLGQISSAARITGSHLVTNVLSPAFHPSSHTPYNRQAHTLTTPYTRHLHTDFYTDRPSCKLAADLDYELTDRVRLTPFHIPTFTLSLSLSVLLSSFFTCTSPTPTLSQLSLSNSVAMAFDPPRACVWS</sequence>
<proteinExistence type="predicted"/>
<comment type="caution">
    <text evidence="1">The sequence shown here is derived from an EMBL/GenBank/DDBJ whole genome shotgun (WGS) entry which is preliminary data.</text>
</comment>
<organism evidence="1 2">
    <name type="scientific">Protopolystoma xenopodis</name>
    <dbReference type="NCBI Taxonomy" id="117903"/>
    <lineage>
        <taxon>Eukaryota</taxon>
        <taxon>Metazoa</taxon>
        <taxon>Spiralia</taxon>
        <taxon>Lophotrochozoa</taxon>
        <taxon>Platyhelminthes</taxon>
        <taxon>Monogenea</taxon>
        <taxon>Polyopisthocotylea</taxon>
        <taxon>Polystomatidea</taxon>
        <taxon>Polystomatidae</taxon>
        <taxon>Protopolystoma</taxon>
    </lineage>
</organism>